<feature type="compositionally biased region" description="Basic and acidic residues" evidence="1">
    <location>
        <begin position="94"/>
        <end position="113"/>
    </location>
</feature>
<feature type="compositionally biased region" description="Low complexity" evidence="1">
    <location>
        <begin position="13"/>
        <end position="25"/>
    </location>
</feature>
<feature type="region of interest" description="Disordered" evidence="1">
    <location>
        <begin position="1"/>
        <end position="25"/>
    </location>
</feature>
<accession>A0A4Z2FJQ6</accession>
<organism evidence="2 3">
    <name type="scientific">Liparis tanakae</name>
    <name type="common">Tanaka's snailfish</name>
    <dbReference type="NCBI Taxonomy" id="230148"/>
    <lineage>
        <taxon>Eukaryota</taxon>
        <taxon>Metazoa</taxon>
        <taxon>Chordata</taxon>
        <taxon>Craniata</taxon>
        <taxon>Vertebrata</taxon>
        <taxon>Euteleostomi</taxon>
        <taxon>Actinopterygii</taxon>
        <taxon>Neopterygii</taxon>
        <taxon>Teleostei</taxon>
        <taxon>Neoteleostei</taxon>
        <taxon>Acanthomorphata</taxon>
        <taxon>Eupercaria</taxon>
        <taxon>Perciformes</taxon>
        <taxon>Cottioidei</taxon>
        <taxon>Cottales</taxon>
        <taxon>Liparidae</taxon>
        <taxon>Liparis</taxon>
    </lineage>
</organism>
<evidence type="ECO:0000256" key="1">
    <source>
        <dbReference type="SAM" id="MobiDB-lite"/>
    </source>
</evidence>
<comment type="caution">
    <text evidence="2">The sequence shown here is derived from an EMBL/GenBank/DDBJ whole genome shotgun (WGS) entry which is preliminary data.</text>
</comment>
<evidence type="ECO:0000313" key="2">
    <source>
        <dbReference type="EMBL" id="TNN41013.1"/>
    </source>
</evidence>
<dbReference type="Proteomes" id="UP000314294">
    <property type="component" value="Unassembled WGS sequence"/>
</dbReference>
<keyword evidence="3" id="KW-1185">Reference proteome</keyword>
<proteinExistence type="predicted"/>
<dbReference type="EMBL" id="SRLO01001141">
    <property type="protein sequence ID" value="TNN41013.1"/>
    <property type="molecule type" value="Genomic_DNA"/>
</dbReference>
<dbReference type="AlphaFoldDB" id="A0A4Z2FJQ6"/>
<feature type="compositionally biased region" description="Polar residues" evidence="1">
    <location>
        <begin position="127"/>
        <end position="139"/>
    </location>
</feature>
<protein>
    <submittedName>
        <fullName evidence="2">Uncharacterized protein</fullName>
    </submittedName>
</protein>
<reference evidence="2 3" key="1">
    <citation type="submission" date="2019-03" db="EMBL/GenBank/DDBJ databases">
        <title>First draft genome of Liparis tanakae, snailfish: a comprehensive survey of snailfish specific genes.</title>
        <authorList>
            <person name="Kim W."/>
            <person name="Song I."/>
            <person name="Jeong J.-H."/>
            <person name="Kim D."/>
            <person name="Kim S."/>
            <person name="Ryu S."/>
            <person name="Song J.Y."/>
            <person name="Lee S.K."/>
        </authorList>
    </citation>
    <scope>NUCLEOTIDE SEQUENCE [LARGE SCALE GENOMIC DNA]</scope>
    <source>
        <tissue evidence="2">Muscle</tissue>
    </source>
</reference>
<feature type="region of interest" description="Disordered" evidence="1">
    <location>
        <begin position="67"/>
        <end position="139"/>
    </location>
</feature>
<name>A0A4Z2FJQ6_9TELE</name>
<evidence type="ECO:0000313" key="3">
    <source>
        <dbReference type="Proteomes" id="UP000314294"/>
    </source>
</evidence>
<sequence>MSVQGSGPSEAPVRPSGCCRSSSGPVGSSSSFGFKRIAGCHFVSFDVVKTCRLSRWIRVELNFLLTGNRPRHAPTGPAPSSSPLSELYSHPNSVKKDEEKMERGKSRGEKMEIRPWTSSHAHEVRSRSSGMETPSSRRR</sequence>
<gene>
    <name evidence="2" type="ORF">EYF80_048818</name>
</gene>